<dbReference type="AlphaFoldDB" id="A0A1X7U4C8"/>
<proteinExistence type="inferred from homology"/>
<dbReference type="OMA" id="RCQVGPN"/>
<dbReference type="InParanoid" id="A0A1X7U4C8"/>
<dbReference type="OrthoDB" id="2355at2759"/>
<keyword evidence="4" id="KW-0963">Cytoplasm</keyword>
<evidence type="ECO:0000256" key="2">
    <source>
        <dbReference type="ARBA" id="ARBA00007719"/>
    </source>
</evidence>
<dbReference type="GO" id="GO:0007052">
    <property type="term" value="P:mitotic spindle organization"/>
    <property type="evidence" value="ECO:0007669"/>
    <property type="project" value="TreeGrafter"/>
</dbReference>
<dbReference type="GO" id="GO:0005869">
    <property type="term" value="C:dynactin complex"/>
    <property type="evidence" value="ECO:0007669"/>
    <property type="project" value="InterPro"/>
</dbReference>
<comment type="similarity">
    <text evidence="2">Belongs to the dynactin subunits 5/6 family. Dynactin subunit 6 subfamily.</text>
</comment>
<reference evidence="8" key="1">
    <citation type="journal article" date="2010" name="Nature">
        <title>The Amphimedon queenslandica genome and the evolution of animal complexity.</title>
        <authorList>
            <person name="Srivastava M."/>
            <person name="Simakov O."/>
            <person name="Chapman J."/>
            <person name="Fahey B."/>
            <person name="Gauthier M.E."/>
            <person name="Mitros T."/>
            <person name="Richards G.S."/>
            <person name="Conaco C."/>
            <person name="Dacre M."/>
            <person name="Hellsten U."/>
            <person name="Larroux C."/>
            <person name="Putnam N.H."/>
            <person name="Stanke M."/>
            <person name="Adamska M."/>
            <person name="Darling A."/>
            <person name="Degnan S.M."/>
            <person name="Oakley T.H."/>
            <person name="Plachetzki D.C."/>
            <person name="Zhai Y."/>
            <person name="Adamski M."/>
            <person name="Calcino A."/>
            <person name="Cummins S.F."/>
            <person name="Goodstein D.M."/>
            <person name="Harris C."/>
            <person name="Jackson D.J."/>
            <person name="Leys S.P."/>
            <person name="Shu S."/>
            <person name="Woodcroft B.J."/>
            <person name="Vervoort M."/>
            <person name="Kosik K.S."/>
            <person name="Manning G."/>
            <person name="Degnan B.M."/>
            <person name="Rokhsar D.S."/>
        </authorList>
    </citation>
    <scope>NUCLEOTIDE SEQUENCE [LARGE SCALE GENOMIC DNA]</scope>
</reference>
<dbReference type="PANTHER" id="PTHR13072:SF0">
    <property type="entry name" value="DYNACTIN SUBUNIT 6"/>
    <property type="match status" value="1"/>
</dbReference>
<protein>
    <recommendedName>
        <fullName evidence="3">Dynactin subunit 6</fullName>
    </recommendedName>
</protein>
<dbReference type="SUPFAM" id="SSF51161">
    <property type="entry name" value="Trimeric LpxA-like enzymes"/>
    <property type="match status" value="1"/>
</dbReference>
<organism evidence="7">
    <name type="scientific">Amphimedon queenslandica</name>
    <name type="common">Sponge</name>
    <dbReference type="NCBI Taxonomy" id="400682"/>
    <lineage>
        <taxon>Eukaryota</taxon>
        <taxon>Metazoa</taxon>
        <taxon>Porifera</taxon>
        <taxon>Demospongiae</taxon>
        <taxon>Heteroscleromorpha</taxon>
        <taxon>Haplosclerida</taxon>
        <taxon>Niphatidae</taxon>
        <taxon>Amphimedon</taxon>
    </lineage>
</organism>
<accession>A0A1X7U4C8</accession>
<keyword evidence="8" id="KW-1185">Reference proteome</keyword>
<dbReference type="Gene3D" id="2.160.10.10">
    <property type="entry name" value="Hexapeptide repeat proteins"/>
    <property type="match status" value="1"/>
</dbReference>
<dbReference type="PANTHER" id="PTHR13072">
    <property type="entry name" value="DYNACTIN 6"/>
    <property type="match status" value="1"/>
</dbReference>
<dbReference type="GO" id="GO:0070840">
    <property type="term" value="F:dynein complex binding"/>
    <property type="evidence" value="ECO:0007669"/>
    <property type="project" value="TreeGrafter"/>
</dbReference>
<evidence type="ECO:0000256" key="6">
    <source>
        <dbReference type="ARBA" id="ARBA00034687"/>
    </source>
</evidence>
<keyword evidence="5" id="KW-0206">Cytoskeleton</keyword>
<evidence type="ECO:0000256" key="3">
    <source>
        <dbReference type="ARBA" id="ARBA00016573"/>
    </source>
</evidence>
<name>A0A1X7U4C8_AMPQE</name>
<evidence type="ECO:0000313" key="7">
    <source>
        <dbReference type="EnsemblMetazoa" id="Aqu2.1.22311_001"/>
    </source>
</evidence>
<evidence type="ECO:0000256" key="5">
    <source>
        <dbReference type="ARBA" id="ARBA00023212"/>
    </source>
</evidence>
<dbReference type="EnsemblMetazoa" id="Aqu2.1.22311_001">
    <property type="protein sequence ID" value="Aqu2.1.22311_001"/>
    <property type="gene ID" value="Aqu2.1.22311"/>
</dbReference>
<dbReference type="EnsemblMetazoa" id="XM_003389045.3">
    <property type="protein sequence ID" value="XP_003389093.1"/>
    <property type="gene ID" value="LOC100635957"/>
</dbReference>
<evidence type="ECO:0000256" key="4">
    <source>
        <dbReference type="ARBA" id="ARBA00022490"/>
    </source>
</evidence>
<reference evidence="7" key="2">
    <citation type="submission" date="2017-05" db="UniProtKB">
        <authorList>
            <consortium name="EnsemblMetazoa"/>
        </authorList>
    </citation>
    <scope>IDENTIFICATION</scope>
</reference>
<comment type="function">
    <text evidence="6">Part of the dynactin complex that activates the molecular motor dynein for ultra-processive transport along microtubules.</text>
</comment>
<dbReference type="STRING" id="400682.A0A1X7U4C8"/>
<evidence type="ECO:0000313" key="8">
    <source>
        <dbReference type="Proteomes" id="UP000007879"/>
    </source>
</evidence>
<comment type="subcellular location">
    <subcellularLocation>
        <location evidence="1">Cytoplasm</location>
        <location evidence="1">Cytoskeleton</location>
    </subcellularLocation>
</comment>
<dbReference type="KEGG" id="aqu:100635957"/>
<gene>
    <name evidence="7" type="primary">100635957</name>
</gene>
<dbReference type="eggNOG" id="KOG4042">
    <property type="taxonomic scope" value="Eukaryota"/>
</dbReference>
<evidence type="ECO:0000256" key="1">
    <source>
        <dbReference type="ARBA" id="ARBA00004245"/>
    </source>
</evidence>
<sequence length="189" mass="20675">MAARRSTIRGERTKEPKNVGNFKIGQGAVVCTEAQLTGDITIGSHTVVHPTAVIHAEGGPVIIGENNHIMEKAVIINKKRPDGEPVKPLVIGNNNLFEFLSRCESMSVGSENIFEPKCVVGDNVIVSDYCVIGSECKVQSNETLPSGTVISGTDGRRWNKQVNIKSENHQQLEYLVKLLPNFHRTIKST</sequence>
<dbReference type="InterPro" id="IPR027777">
    <property type="entry name" value="DCTN6"/>
</dbReference>
<dbReference type="CDD" id="cd04646">
    <property type="entry name" value="LbH_Dynactin_6"/>
    <property type="match status" value="1"/>
</dbReference>
<dbReference type="Proteomes" id="UP000007879">
    <property type="component" value="Unassembled WGS sequence"/>
</dbReference>
<dbReference type="InterPro" id="IPR011004">
    <property type="entry name" value="Trimer_LpxA-like_sf"/>
</dbReference>